<sequence>MTLRPRTRKWALVAHIVSAGAWIGLDVTLGILVCTALLTDDPAVRSTSLGALGLFAVWPMLVAALLTLGTGVVLGLGSKYGLVRYWWVAAKLAVNVLMAVLILVALRPGINVATEDPDGLLYPVIVAPSLLLFASVLSVFKPWGRVRKEPHDPARRNHRTDQTLRNDRRGRGPEPVRAGR</sequence>
<protein>
    <recommendedName>
        <fullName evidence="5">DUF2269 domain-containing protein</fullName>
    </recommendedName>
</protein>
<feature type="compositionally biased region" description="Basic and acidic residues" evidence="1">
    <location>
        <begin position="150"/>
        <end position="174"/>
    </location>
</feature>
<accession>A0ABY8Y1G1</accession>
<dbReference type="RefSeq" id="WP_285459324.1">
    <property type="nucleotide sequence ID" value="NZ_CP127173.1"/>
</dbReference>
<evidence type="ECO:0000256" key="1">
    <source>
        <dbReference type="SAM" id="MobiDB-lite"/>
    </source>
</evidence>
<proteinExistence type="predicted"/>
<feature type="transmembrane region" description="Helical" evidence="2">
    <location>
        <begin position="88"/>
        <end position="108"/>
    </location>
</feature>
<keyword evidence="2" id="KW-0472">Membrane</keyword>
<name>A0ABY8Y1G1_9PSEU</name>
<feature type="transmembrane region" description="Helical" evidence="2">
    <location>
        <begin position="50"/>
        <end position="76"/>
    </location>
</feature>
<keyword evidence="2" id="KW-0812">Transmembrane</keyword>
<reference evidence="3 4" key="1">
    <citation type="submission" date="2023-06" db="EMBL/GenBank/DDBJ databases">
        <authorList>
            <person name="Oyuntsetseg B."/>
            <person name="Kim S.B."/>
        </authorList>
    </citation>
    <scope>NUCLEOTIDE SEQUENCE [LARGE SCALE GENOMIC DNA]</scope>
    <source>
        <strain evidence="3 4">2-2</strain>
    </source>
</reference>
<keyword evidence="4" id="KW-1185">Reference proteome</keyword>
<gene>
    <name evidence="3" type="ORF">QP939_25375</name>
</gene>
<evidence type="ECO:0000256" key="2">
    <source>
        <dbReference type="SAM" id="Phobius"/>
    </source>
</evidence>
<evidence type="ECO:0008006" key="5">
    <source>
        <dbReference type="Google" id="ProtNLM"/>
    </source>
</evidence>
<dbReference type="Proteomes" id="UP001227101">
    <property type="component" value="Chromosome"/>
</dbReference>
<evidence type="ECO:0000313" key="4">
    <source>
        <dbReference type="Proteomes" id="UP001227101"/>
    </source>
</evidence>
<dbReference type="EMBL" id="CP127173">
    <property type="protein sequence ID" value="WIV61698.1"/>
    <property type="molecule type" value="Genomic_DNA"/>
</dbReference>
<organism evidence="3 4">
    <name type="scientific">Amycolatopsis nalaikhensis</name>
    <dbReference type="NCBI Taxonomy" id="715472"/>
    <lineage>
        <taxon>Bacteria</taxon>
        <taxon>Bacillati</taxon>
        <taxon>Actinomycetota</taxon>
        <taxon>Actinomycetes</taxon>
        <taxon>Pseudonocardiales</taxon>
        <taxon>Pseudonocardiaceae</taxon>
        <taxon>Amycolatopsis</taxon>
    </lineage>
</organism>
<feature type="region of interest" description="Disordered" evidence="1">
    <location>
        <begin position="150"/>
        <end position="180"/>
    </location>
</feature>
<feature type="transmembrane region" description="Helical" evidence="2">
    <location>
        <begin position="120"/>
        <end position="140"/>
    </location>
</feature>
<feature type="transmembrane region" description="Helical" evidence="2">
    <location>
        <begin position="12"/>
        <end position="38"/>
    </location>
</feature>
<keyword evidence="2" id="KW-1133">Transmembrane helix</keyword>
<evidence type="ECO:0000313" key="3">
    <source>
        <dbReference type="EMBL" id="WIV61698.1"/>
    </source>
</evidence>